<dbReference type="OrthoDB" id="285651at2"/>
<dbReference type="PANTHER" id="PTHR30093">
    <property type="entry name" value="GENERAL SECRETION PATHWAY PROTEIN G"/>
    <property type="match status" value="1"/>
</dbReference>
<evidence type="ECO:0000313" key="3">
    <source>
        <dbReference type="EMBL" id="QDS91372.1"/>
    </source>
</evidence>
<dbReference type="PANTHER" id="PTHR30093:SF2">
    <property type="entry name" value="TYPE II SECRETION SYSTEM PROTEIN H"/>
    <property type="match status" value="1"/>
</dbReference>
<accession>A0A517M905</accession>
<feature type="chain" id="PRO_5021873450" description="DUF1559 domain-containing protein" evidence="1">
    <location>
        <begin position="25"/>
        <end position="537"/>
    </location>
</feature>
<dbReference type="RefSeq" id="WP_145349450.1">
    <property type="nucleotide sequence ID" value="NZ_CP036262.1"/>
</dbReference>
<name>A0A517M905_9BACT</name>
<organism evidence="3 4">
    <name type="scientific">Roseimaritima multifibrata</name>
    <dbReference type="NCBI Taxonomy" id="1930274"/>
    <lineage>
        <taxon>Bacteria</taxon>
        <taxon>Pseudomonadati</taxon>
        <taxon>Planctomycetota</taxon>
        <taxon>Planctomycetia</taxon>
        <taxon>Pirellulales</taxon>
        <taxon>Pirellulaceae</taxon>
        <taxon>Roseimaritima</taxon>
    </lineage>
</organism>
<gene>
    <name evidence="3" type="ORF">FF011L_01010</name>
</gene>
<dbReference type="EMBL" id="CP036262">
    <property type="protein sequence ID" value="QDS91372.1"/>
    <property type="molecule type" value="Genomic_DNA"/>
</dbReference>
<dbReference type="AlphaFoldDB" id="A0A517M905"/>
<dbReference type="InterPro" id="IPR045584">
    <property type="entry name" value="Pilin-like"/>
</dbReference>
<feature type="signal peptide" evidence="1">
    <location>
        <begin position="1"/>
        <end position="24"/>
    </location>
</feature>
<evidence type="ECO:0000256" key="1">
    <source>
        <dbReference type="SAM" id="SignalP"/>
    </source>
</evidence>
<feature type="domain" description="DUF1559" evidence="2">
    <location>
        <begin position="437"/>
        <end position="482"/>
    </location>
</feature>
<evidence type="ECO:0000259" key="2">
    <source>
        <dbReference type="Pfam" id="PF07596"/>
    </source>
</evidence>
<keyword evidence="1" id="KW-0732">Signal</keyword>
<dbReference type="KEGG" id="rml:FF011L_01010"/>
<proteinExistence type="predicted"/>
<evidence type="ECO:0000313" key="4">
    <source>
        <dbReference type="Proteomes" id="UP000320672"/>
    </source>
</evidence>
<protein>
    <recommendedName>
        <fullName evidence="2">DUF1559 domain-containing protein</fullName>
    </recommendedName>
</protein>
<reference evidence="3 4" key="1">
    <citation type="submission" date="2019-02" db="EMBL/GenBank/DDBJ databases">
        <title>Deep-cultivation of Planctomycetes and their phenomic and genomic characterization uncovers novel biology.</title>
        <authorList>
            <person name="Wiegand S."/>
            <person name="Jogler M."/>
            <person name="Boedeker C."/>
            <person name="Pinto D."/>
            <person name="Vollmers J."/>
            <person name="Rivas-Marin E."/>
            <person name="Kohn T."/>
            <person name="Peeters S.H."/>
            <person name="Heuer A."/>
            <person name="Rast P."/>
            <person name="Oberbeckmann S."/>
            <person name="Bunk B."/>
            <person name="Jeske O."/>
            <person name="Meyerdierks A."/>
            <person name="Storesund J.E."/>
            <person name="Kallscheuer N."/>
            <person name="Luecker S."/>
            <person name="Lage O.M."/>
            <person name="Pohl T."/>
            <person name="Merkel B.J."/>
            <person name="Hornburger P."/>
            <person name="Mueller R.-W."/>
            <person name="Bruemmer F."/>
            <person name="Labrenz M."/>
            <person name="Spormann A.M."/>
            <person name="Op den Camp H."/>
            <person name="Overmann J."/>
            <person name="Amann R."/>
            <person name="Jetten M.S.M."/>
            <person name="Mascher T."/>
            <person name="Medema M.H."/>
            <person name="Devos D.P."/>
            <person name="Kaster A.-K."/>
            <person name="Ovreas L."/>
            <person name="Rohde M."/>
            <person name="Galperin M.Y."/>
            <person name="Jogler C."/>
        </authorList>
    </citation>
    <scope>NUCLEOTIDE SEQUENCE [LARGE SCALE GENOMIC DNA]</scope>
    <source>
        <strain evidence="3 4">FF011L</strain>
    </source>
</reference>
<sequence precursor="true">MSIVPFRLLLGTGMLVLSSLTLPAQEDGPKKLSAEFVPDNALAAIFASPNKVMQEPGFEMLPIEIVRAQGLATVGVDPMHIDRLTVVVGPPGPQGPVGGIVIQFSQDYSIEDLNPQVFREVEPQEINGREVYLLDGPPDTVLFRKDARTFIVGIGNYLNSIVEGNQGQGSLARLLPRIPDQNGVTAVAVLDQVRPMLTGMLKQNARQMPPQLQDIVRLPELTDALIVNIRPADLLNFQATVVALCTDADAAQNAAEILNGSIDFGRNQFLGEVTKDMDLSDPVQKASSEYMFRVSEKISDNLRPQVIDNRLVIKPDSNVGTVGVLVGMLLPAVQAARGAARRMQSSNNQKQILLAMHNYHSTFNHLPDAAVKDKDGKPLLSWRVSILPFIGENELYEQFHMDEPWDSEHNLPLSKKMPAIYRHPSLKTEENETVYQVAVGDGLLFNDQKPTRFRDILDGTSNTILLTETDAEHAVNWAKPEDSPIDMDDPKGHLNIMPGGVFQVGFADGSVQAISELVDPNMLKAMFTRDGREVINR</sequence>
<dbReference type="Pfam" id="PF07596">
    <property type="entry name" value="SBP_bac_10"/>
    <property type="match status" value="2"/>
</dbReference>
<keyword evidence="4" id="KW-1185">Reference proteome</keyword>
<dbReference type="SUPFAM" id="SSF54523">
    <property type="entry name" value="Pili subunits"/>
    <property type="match status" value="1"/>
</dbReference>
<dbReference type="InterPro" id="IPR011453">
    <property type="entry name" value="DUF1559"/>
</dbReference>
<dbReference type="Proteomes" id="UP000320672">
    <property type="component" value="Chromosome"/>
</dbReference>
<feature type="domain" description="DUF1559" evidence="2">
    <location>
        <begin position="334"/>
        <end position="427"/>
    </location>
</feature>